<keyword evidence="6" id="KW-0648">Protein biosynthesis</keyword>
<dbReference type="Pfam" id="PF02686">
    <property type="entry name" value="GatC"/>
    <property type="match status" value="1"/>
</dbReference>
<evidence type="ECO:0000256" key="2">
    <source>
        <dbReference type="ARBA" id="ARBA00011123"/>
    </source>
</evidence>
<evidence type="ECO:0000256" key="3">
    <source>
        <dbReference type="ARBA" id="ARBA00024799"/>
    </source>
</evidence>
<name>A0ABM8Z7F0_9LACO</name>
<evidence type="ECO:0000256" key="6">
    <source>
        <dbReference type="HAMAP-Rule" id="MF_00122"/>
    </source>
</evidence>
<dbReference type="RefSeq" id="WP_230097355.1">
    <property type="nucleotide sequence ID" value="NZ_CAKKNS010000008.1"/>
</dbReference>
<comment type="similarity">
    <text evidence="1 6">Belongs to the GatC family.</text>
</comment>
<reference evidence="7 8" key="1">
    <citation type="submission" date="2021-11" db="EMBL/GenBank/DDBJ databases">
        <authorList>
            <person name="Depoorter E."/>
        </authorList>
    </citation>
    <scope>NUCLEOTIDE SEQUENCE [LARGE SCALE GENOMIC DNA]</scope>
    <source>
        <strain evidence="7 8">LMG 24289</strain>
    </source>
</reference>
<dbReference type="Gene3D" id="1.10.20.60">
    <property type="entry name" value="Glu-tRNAGln amidotransferase C subunit, N-terminal domain"/>
    <property type="match status" value="1"/>
</dbReference>
<dbReference type="SUPFAM" id="SSF141000">
    <property type="entry name" value="Glu-tRNAGln amidotransferase C subunit"/>
    <property type="match status" value="1"/>
</dbReference>
<gene>
    <name evidence="6 7" type="primary">gatC</name>
    <name evidence="7" type="ORF">WFA24289_01659</name>
</gene>
<keyword evidence="6" id="KW-0547">Nucleotide-binding</keyword>
<dbReference type="Proteomes" id="UP000789707">
    <property type="component" value="Unassembled WGS sequence"/>
</dbReference>
<dbReference type="EMBL" id="CAKKNS010000008">
    <property type="protein sequence ID" value="CAH0417327.1"/>
    <property type="molecule type" value="Genomic_DNA"/>
</dbReference>
<evidence type="ECO:0000256" key="4">
    <source>
        <dbReference type="ARBA" id="ARBA00047380"/>
    </source>
</evidence>
<dbReference type="InterPro" id="IPR003837">
    <property type="entry name" value="GatC"/>
</dbReference>
<protein>
    <recommendedName>
        <fullName evidence="6">Aspartyl/glutamyl-tRNA(Asn/Gln) amidotransferase subunit C</fullName>
        <shortName evidence="6">Asp/Glu-ADT subunit C</shortName>
        <ecNumber evidence="6">6.3.5.-</ecNumber>
    </recommendedName>
</protein>
<dbReference type="GO" id="GO:0016874">
    <property type="term" value="F:ligase activity"/>
    <property type="evidence" value="ECO:0007669"/>
    <property type="project" value="UniProtKB-KW"/>
</dbReference>
<evidence type="ECO:0000313" key="7">
    <source>
        <dbReference type="EMBL" id="CAH0417327.1"/>
    </source>
</evidence>
<dbReference type="InterPro" id="IPR036113">
    <property type="entry name" value="Asp/Glu-ADT_sf_sub_c"/>
</dbReference>
<proteinExistence type="inferred from homology"/>
<keyword evidence="6 7" id="KW-0436">Ligase</keyword>
<accession>A0ABM8Z7F0</accession>
<comment type="subunit">
    <text evidence="2 6">Heterotrimer of A, B and C subunits.</text>
</comment>
<dbReference type="EC" id="6.3.5.-" evidence="6"/>
<comment type="catalytic activity">
    <reaction evidence="5 6">
        <text>L-glutamyl-tRNA(Gln) + L-glutamine + ATP + H2O = L-glutaminyl-tRNA(Gln) + L-glutamate + ADP + phosphate + H(+)</text>
        <dbReference type="Rhea" id="RHEA:17521"/>
        <dbReference type="Rhea" id="RHEA-COMP:9681"/>
        <dbReference type="Rhea" id="RHEA-COMP:9684"/>
        <dbReference type="ChEBI" id="CHEBI:15377"/>
        <dbReference type="ChEBI" id="CHEBI:15378"/>
        <dbReference type="ChEBI" id="CHEBI:29985"/>
        <dbReference type="ChEBI" id="CHEBI:30616"/>
        <dbReference type="ChEBI" id="CHEBI:43474"/>
        <dbReference type="ChEBI" id="CHEBI:58359"/>
        <dbReference type="ChEBI" id="CHEBI:78520"/>
        <dbReference type="ChEBI" id="CHEBI:78521"/>
        <dbReference type="ChEBI" id="CHEBI:456216"/>
    </reaction>
</comment>
<evidence type="ECO:0000256" key="5">
    <source>
        <dbReference type="ARBA" id="ARBA00047913"/>
    </source>
</evidence>
<sequence>MAETELTREEVRHVAGLAMLEFNDQELDYFKEQLDDIMNLIDILNEVDTTNVPATFTVTEDHNVLRADEGINAQQKAELLARAPESENGLIKVPAIINESAGAK</sequence>
<keyword evidence="6" id="KW-0067">ATP-binding</keyword>
<comment type="function">
    <text evidence="3 6">Allows the formation of correctly charged Asn-tRNA(Asn) or Gln-tRNA(Gln) through the transamidation of misacylated Asp-tRNA(Asn) or Glu-tRNA(Gln) in organisms which lack either or both of asparaginyl-tRNA or glutaminyl-tRNA synthetases. The reaction takes place in the presence of glutamine and ATP through an activated phospho-Asp-tRNA(Asn) or phospho-Glu-tRNA(Gln).</text>
</comment>
<dbReference type="HAMAP" id="MF_00122">
    <property type="entry name" value="GatC"/>
    <property type="match status" value="1"/>
</dbReference>
<comment type="catalytic activity">
    <reaction evidence="4 6">
        <text>L-aspartyl-tRNA(Asn) + L-glutamine + ATP + H2O = L-asparaginyl-tRNA(Asn) + L-glutamate + ADP + phosphate + 2 H(+)</text>
        <dbReference type="Rhea" id="RHEA:14513"/>
        <dbReference type="Rhea" id="RHEA-COMP:9674"/>
        <dbReference type="Rhea" id="RHEA-COMP:9677"/>
        <dbReference type="ChEBI" id="CHEBI:15377"/>
        <dbReference type="ChEBI" id="CHEBI:15378"/>
        <dbReference type="ChEBI" id="CHEBI:29985"/>
        <dbReference type="ChEBI" id="CHEBI:30616"/>
        <dbReference type="ChEBI" id="CHEBI:43474"/>
        <dbReference type="ChEBI" id="CHEBI:58359"/>
        <dbReference type="ChEBI" id="CHEBI:78515"/>
        <dbReference type="ChEBI" id="CHEBI:78516"/>
        <dbReference type="ChEBI" id="CHEBI:456216"/>
    </reaction>
</comment>
<evidence type="ECO:0000313" key="8">
    <source>
        <dbReference type="Proteomes" id="UP000789707"/>
    </source>
</evidence>
<dbReference type="PANTHER" id="PTHR15004:SF0">
    <property type="entry name" value="GLUTAMYL-TRNA(GLN) AMIDOTRANSFERASE SUBUNIT C, MITOCHONDRIAL"/>
    <property type="match status" value="1"/>
</dbReference>
<comment type="caution">
    <text evidence="7">The sequence shown here is derived from an EMBL/GenBank/DDBJ whole genome shotgun (WGS) entry which is preliminary data.</text>
</comment>
<dbReference type="NCBIfam" id="TIGR00135">
    <property type="entry name" value="gatC"/>
    <property type="match status" value="1"/>
</dbReference>
<keyword evidence="8" id="KW-1185">Reference proteome</keyword>
<evidence type="ECO:0000256" key="1">
    <source>
        <dbReference type="ARBA" id="ARBA00010757"/>
    </source>
</evidence>
<dbReference type="PANTHER" id="PTHR15004">
    <property type="entry name" value="GLUTAMYL-TRNA(GLN) AMIDOTRANSFERASE SUBUNIT C, MITOCHONDRIAL"/>
    <property type="match status" value="1"/>
</dbReference>
<organism evidence="7 8">
    <name type="scientific">Periweissella fabaria</name>
    <dbReference type="NCBI Taxonomy" id="546157"/>
    <lineage>
        <taxon>Bacteria</taxon>
        <taxon>Bacillati</taxon>
        <taxon>Bacillota</taxon>
        <taxon>Bacilli</taxon>
        <taxon>Lactobacillales</taxon>
        <taxon>Lactobacillaceae</taxon>
        <taxon>Periweissella</taxon>
    </lineage>
</organism>